<name>A0A495AZH9_VOGIN</name>
<comment type="subcellular location">
    <subcellularLocation>
        <location evidence="1">Cell membrane</location>
        <topology evidence="1">Multi-pass membrane protein</topology>
    </subcellularLocation>
</comment>
<dbReference type="PANTHER" id="PTHR36115:SF10">
    <property type="entry name" value="RDD DOMAIN-CONTAINING PROTEIN"/>
    <property type="match status" value="1"/>
</dbReference>
<dbReference type="PANTHER" id="PTHR36115">
    <property type="entry name" value="PROLINE-RICH ANTIGEN HOMOLOG-RELATED"/>
    <property type="match status" value="1"/>
</dbReference>
<dbReference type="GO" id="GO:0005886">
    <property type="term" value="C:plasma membrane"/>
    <property type="evidence" value="ECO:0007669"/>
    <property type="project" value="UniProtKB-SubCell"/>
</dbReference>
<evidence type="ECO:0000256" key="4">
    <source>
        <dbReference type="ARBA" id="ARBA00022989"/>
    </source>
</evidence>
<evidence type="ECO:0000256" key="2">
    <source>
        <dbReference type="ARBA" id="ARBA00022475"/>
    </source>
</evidence>
<feature type="domain" description="RDD" evidence="7">
    <location>
        <begin position="8"/>
        <end position="159"/>
    </location>
</feature>
<keyword evidence="3 6" id="KW-0812">Transmembrane</keyword>
<dbReference type="Proteomes" id="UP000279384">
    <property type="component" value="Unassembled WGS sequence"/>
</dbReference>
<dbReference type="InterPro" id="IPR010432">
    <property type="entry name" value="RDD"/>
</dbReference>
<keyword evidence="4 6" id="KW-1133">Transmembrane helix</keyword>
<evidence type="ECO:0000259" key="7">
    <source>
        <dbReference type="Pfam" id="PF06271"/>
    </source>
</evidence>
<evidence type="ECO:0000256" key="5">
    <source>
        <dbReference type="ARBA" id="ARBA00023136"/>
    </source>
</evidence>
<keyword evidence="2" id="KW-1003">Cell membrane</keyword>
<evidence type="ECO:0000256" key="1">
    <source>
        <dbReference type="ARBA" id="ARBA00004651"/>
    </source>
</evidence>
<accession>A0A495AZH9</accession>
<feature type="transmembrane region" description="Helical" evidence="6">
    <location>
        <begin position="21"/>
        <end position="41"/>
    </location>
</feature>
<reference evidence="8 9" key="1">
    <citation type="submission" date="2018-10" db="EMBL/GenBank/DDBJ databases">
        <title>Genomic Encyclopedia of Type Strains, Phase IV (KMG-IV): sequencing the most valuable type-strain genomes for metagenomic binning, comparative biology and taxonomic classification.</title>
        <authorList>
            <person name="Goeker M."/>
        </authorList>
    </citation>
    <scope>NUCLEOTIDE SEQUENCE [LARGE SCALE GENOMIC DNA]</scope>
    <source>
        <strain evidence="8 9">DSM 3303</strain>
    </source>
</reference>
<gene>
    <name evidence="8" type="ORF">C8E02_3229</name>
</gene>
<comment type="caution">
    <text evidence="8">The sequence shown here is derived from an EMBL/GenBank/DDBJ whole genome shotgun (WGS) entry which is preliminary data.</text>
</comment>
<feature type="transmembrane region" description="Helical" evidence="6">
    <location>
        <begin position="101"/>
        <end position="122"/>
    </location>
</feature>
<evidence type="ECO:0000256" key="6">
    <source>
        <dbReference type="SAM" id="Phobius"/>
    </source>
</evidence>
<feature type="transmembrane region" description="Helical" evidence="6">
    <location>
        <begin position="128"/>
        <end position="146"/>
    </location>
</feature>
<evidence type="ECO:0000313" key="9">
    <source>
        <dbReference type="Proteomes" id="UP000279384"/>
    </source>
</evidence>
<keyword evidence="5 6" id="KW-0472">Membrane</keyword>
<organism evidence="8 9">
    <name type="scientific">Vogesella indigofera</name>
    <name type="common">Pseudomonas indigofera</name>
    <dbReference type="NCBI Taxonomy" id="45465"/>
    <lineage>
        <taxon>Bacteria</taxon>
        <taxon>Pseudomonadati</taxon>
        <taxon>Pseudomonadota</taxon>
        <taxon>Betaproteobacteria</taxon>
        <taxon>Neisseriales</taxon>
        <taxon>Chromobacteriaceae</taxon>
        <taxon>Vogesella</taxon>
    </lineage>
</organism>
<feature type="transmembrane region" description="Helical" evidence="6">
    <location>
        <begin position="47"/>
        <end position="68"/>
    </location>
</feature>
<dbReference type="RefSeq" id="WP_120812389.1">
    <property type="nucleotide sequence ID" value="NZ_JAQQLA010000010.1"/>
</dbReference>
<protein>
    <submittedName>
        <fullName evidence="8">Putative RDD family membrane protein YckC</fullName>
    </submittedName>
</protein>
<sequence>MNQHFTHPGLLRRLASLCYEALLLGAVLLVAAALFTPLVVWSGNARWMSVLMQLFLALVMFGYFGYCWTRGGQTLAMKPWRLQLTLADGGALRWPHAAMRFVVALVLYLGVPALAYTAWQPLFESRQHALAVALLWDALPVLWALIDNDKQFLHDRLAGTRLRLLPPLARKR</sequence>
<evidence type="ECO:0000256" key="3">
    <source>
        <dbReference type="ARBA" id="ARBA00022692"/>
    </source>
</evidence>
<dbReference type="InterPro" id="IPR051791">
    <property type="entry name" value="Pra-immunoreactive"/>
</dbReference>
<evidence type="ECO:0000313" key="8">
    <source>
        <dbReference type="EMBL" id="RKQ53294.1"/>
    </source>
</evidence>
<proteinExistence type="predicted"/>
<dbReference type="Pfam" id="PF06271">
    <property type="entry name" value="RDD"/>
    <property type="match status" value="1"/>
</dbReference>
<dbReference type="EMBL" id="RBID01000019">
    <property type="protein sequence ID" value="RKQ53294.1"/>
    <property type="molecule type" value="Genomic_DNA"/>
</dbReference>
<dbReference type="AlphaFoldDB" id="A0A495AZH9"/>